<protein>
    <submittedName>
        <fullName evidence="3 4">Uncharacterized protein LOC108565192</fullName>
    </submittedName>
    <submittedName>
        <fullName evidence="6 7">Uncharacterized protein LOC108569328</fullName>
    </submittedName>
</protein>
<evidence type="ECO:0000313" key="3">
    <source>
        <dbReference type="RefSeq" id="XP_017779993.1"/>
    </source>
</evidence>
<organism evidence="2 5">
    <name type="scientific">Nicrophorus vespilloides</name>
    <name type="common">Boreal carrion beetle</name>
    <dbReference type="NCBI Taxonomy" id="110193"/>
    <lineage>
        <taxon>Eukaryota</taxon>
        <taxon>Metazoa</taxon>
        <taxon>Ecdysozoa</taxon>
        <taxon>Arthropoda</taxon>
        <taxon>Hexapoda</taxon>
        <taxon>Insecta</taxon>
        <taxon>Pterygota</taxon>
        <taxon>Neoptera</taxon>
        <taxon>Endopterygota</taxon>
        <taxon>Coleoptera</taxon>
        <taxon>Polyphaga</taxon>
        <taxon>Staphyliniformia</taxon>
        <taxon>Silphidae</taxon>
        <taxon>Nicrophorinae</taxon>
        <taxon>Nicrophorus</taxon>
    </lineage>
</organism>
<dbReference type="RefSeq" id="XP_017779993.1">
    <property type="nucleotide sequence ID" value="XM_017924504.1"/>
</dbReference>
<dbReference type="GeneID" id="108565192"/>
<dbReference type="RefSeq" id="XP_017779994.1">
    <property type="nucleotide sequence ID" value="XM_017924505.1"/>
</dbReference>
<evidence type="ECO:0000256" key="1">
    <source>
        <dbReference type="SAM" id="MobiDB-lite"/>
    </source>
</evidence>
<evidence type="ECO:0000313" key="6">
    <source>
        <dbReference type="RefSeq" id="XP_017786326.1"/>
    </source>
</evidence>
<feature type="region of interest" description="Disordered" evidence="1">
    <location>
        <begin position="34"/>
        <end position="55"/>
    </location>
</feature>
<evidence type="ECO:0000313" key="5">
    <source>
        <dbReference type="RefSeq" id="XP_017779996.1"/>
    </source>
</evidence>
<proteinExistence type="predicted"/>
<evidence type="ECO:0000313" key="2">
    <source>
        <dbReference type="Proteomes" id="UP000695000"/>
    </source>
</evidence>
<dbReference type="GeneID" id="108569328"/>
<accession>A0ABM1MZJ6</accession>
<gene>
    <name evidence="3 4 5" type="primary">LOC108565192</name>
    <name evidence="6 7" type="synonym">LOC108569328</name>
</gene>
<feature type="compositionally biased region" description="Low complexity" evidence="1">
    <location>
        <begin position="34"/>
        <end position="53"/>
    </location>
</feature>
<dbReference type="RefSeq" id="XP_017779996.1">
    <property type="nucleotide sequence ID" value="XM_017924507.1"/>
</dbReference>
<keyword evidence="2" id="KW-1185">Reference proteome</keyword>
<sequence length="116" mass="13049">MARLLNRMAAGRPRTARMFTAEAAEDVAEIPSTTTTAAAAAATPSTSTNTAETTQKRYEVCRPRTVPLTPRRIFVSENHLTQDTTIMRYLQPSSMPEFFRLPTDFKAIEAHYKRNQ</sequence>
<dbReference type="RefSeq" id="XP_017786326.1">
    <property type="nucleotide sequence ID" value="XM_017930837.1"/>
</dbReference>
<evidence type="ECO:0000313" key="4">
    <source>
        <dbReference type="RefSeq" id="XP_017779994.1"/>
    </source>
</evidence>
<name>A0ABM1MZJ6_NICVS</name>
<dbReference type="Proteomes" id="UP000695000">
    <property type="component" value="Unplaced"/>
</dbReference>
<dbReference type="RefSeq" id="XP_017786328.1">
    <property type="nucleotide sequence ID" value="XM_017930839.1"/>
</dbReference>
<evidence type="ECO:0000313" key="7">
    <source>
        <dbReference type="RefSeq" id="XP_017786328.1"/>
    </source>
</evidence>
<reference evidence="3 4" key="1">
    <citation type="submission" date="2025-05" db="UniProtKB">
        <authorList>
            <consortium name="RefSeq"/>
        </authorList>
    </citation>
    <scope>IDENTIFICATION</scope>
    <source>
        <tissue evidence="3 4">Whole Larva</tissue>
    </source>
</reference>